<sequence>MVEQILDSSSSASDVREVPTHAYNMDSGAAPSSPDDELDVGPDADRAGDVGEVEVFPQHEECAAILTMKCGEPLMAVRKKLHDDILITFIPEEGFGVFQSKVERHFSKIGPSYVQEQRAIYLKPSSNATQSKYVQLTKENFETVLRMRWKVARSMKVEFKYEVFCYFVDTSSKKEKKRMSLLKLSQKQQQQNRLLDQAMATAAAINSGMATPSLNPMAGAASTSALGVTGHTTTDLSASNASLLSFTQPNNHQMLAQSMSHALQGYSDFNNMVENGMKRSAGVGQPGLAATAQQPHKRFGNGAMMEASSPERSRKAARTASRNSAAVPGNTVDPREDLAPPHVFQPIPIRINGVIVPIEVDVAALRRCLGLTPPQPMSAAPVTVAFPPSGSPAPSD</sequence>
<feature type="region of interest" description="Disordered" evidence="1">
    <location>
        <begin position="283"/>
        <end position="339"/>
    </location>
</feature>
<reference evidence="2" key="2">
    <citation type="journal article" date="2023" name="Microbiol Resour">
        <title>Decontamination and Annotation of the Draft Genome Sequence of the Oomycete Lagenidium giganteum ARSEF 373.</title>
        <authorList>
            <person name="Morgan W.R."/>
            <person name="Tartar A."/>
        </authorList>
    </citation>
    <scope>NUCLEOTIDE SEQUENCE</scope>
    <source>
        <strain evidence="2">ARSEF 373</strain>
    </source>
</reference>
<reference evidence="2" key="1">
    <citation type="submission" date="2022-11" db="EMBL/GenBank/DDBJ databases">
        <authorList>
            <person name="Morgan W.R."/>
            <person name="Tartar A."/>
        </authorList>
    </citation>
    <scope>NUCLEOTIDE SEQUENCE</scope>
    <source>
        <strain evidence="2">ARSEF 373</strain>
    </source>
</reference>
<evidence type="ECO:0000313" key="3">
    <source>
        <dbReference type="Proteomes" id="UP001146120"/>
    </source>
</evidence>
<comment type="caution">
    <text evidence="2">The sequence shown here is derived from an EMBL/GenBank/DDBJ whole genome shotgun (WGS) entry which is preliminary data.</text>
</comment>
<evidence type="ECO:0000256" key="1">
    <source>
        <dbReference type="SAM" id="MobiDB-lite"/>
    </source>
</evidence>
<feature type="compositionally biased region" description="Polar residues" evidence="1">
    <location>
        <begin position="1"/>
        <end position="13"/>
    </location>
</feature>
<keyword evidence="3" id="KW-1185">Reference proteome</keyword>
<proteinExistence type="predicted"/>
<organism evidence="2 3">
    <name type="scientific">Lagenidium giganteum</name>
    <dbReference type="NCBI Taxonomy" id="4803"/>
    <lineage>
        <taxon>Eukaryota</taxon>
        <taxon>Sar</taxon>
        <taxon>Stramenopiles</taxon>
        <taxon>Oomycota</taxon>
        <taxon>Peronosporomycetes</taxon>
        <taxon>Pythiales</taxon>
        <taxon>Pythiaceae</taxon>
    </lineage>
</organism>
<name>A0AAV2Z9S0_9STRA</name>
<dbReference type="Proteomes" id="UP001146120">
    <property type="component" value="Unassembled WGS sequence"/>
</dbReference>
<evidence type="ECO:0000313" key="2">
    <source>
        <dbReference type="EMBL" id="DBA03698.1"/>
    </source>
</evidence>
<protein>
    <submittedName>
        <fullName evidence="2">Uncharacterized protein</fullName>
    </submittedName>
</protein>
<dbReference type="AlphaFoldDB" id="A0AAV2Z9S0"/>
<dbReference type="EMBL" id="DAKRPA010000016">
    <property type="protein sequence ID" value="DBA03698.1"/>
    <property type="molecule type" value="Genomic_DNA"/>
</dbReference>
<feature type="region of interest" description="Disordered" evidence="1">
    <location>
        <begin position="1"/>
        <end position="48"/>
    </location>
</feature>
<gene>
    <name evidence="2" type="ORF">N0F65_004115</name>
</gene>
<accession>A0AAV2Z9S0</accession>